<keyword evidence="1" id="KW-0732">Signal</keyword>
<dbReference type="Proteomes" id="UP000276568">
    <property type="component" value="Unassembled WGS sequence"/>
</dbReference>
<evidence type="ECO:0000256" key="1">
    <source>
        <dbReference type="SAM" id="SignalP"/>
    </source>
</evidence>
<protein>
    <recommendedName>
        <fullName evidence="4">LppX_LprAFG lipoprotein</fullName>
    </recommendedName>
</protein>
<organism evidence="2 3">
    <name type="scientific">Absicoccus porci</name>
    <dbReference type="NCBI Taxonomy" id="2486576"/>
    <lineage>
        <taxon>Bacteria</taxon>
        <taxon>Bacillati</taxon>
        <taxon>Bacillota</taxon>
        <taxon>Erysipelotrichia</taxon>
        <taxon>Erysipelotrichales</taxon>
        <taxon>Erysipelotrichaceae</taxon>
        <taxon>Absicoccus</taxon>
    </lineage>
</organism>
<dbReference type="PROSITE" id="PS51257">
    <property type="entry name" value="PROKAR_LIPOPROTEIN"/>
    <property type="match status" value="1"/>
</dbReference>
<accession>A0A3N0I3U4</accession>
<sequence>MKKLFTYFIVCVLSLSLVGCSSSKNNDDILRFFDAFHYTLDAKSANVTGSLDMKNNKNTSKIKVNASLIQEDKIQLALKLGLESNENTANDFIEFYIKDGKTYLKNRGTTSQSVASKIGIEDGKRLSSIDPFLSYSDEELENFFTASSRNGNTYTFTIDPDKLSQLVDDLGSVSVSEANVEATISKKHITHLKLYAKGTMSVSSKKTNTFEFTLNVQIKDYNQVKEVTYPDNLESY</sequence>
<gene>
    <name evidence="2" type="ORF">EDX97_01435</name>
</gene>
<proteinExistence type="predicted"/>
<dbReference type="RefSeq" id="WP_128519422.1">
    <property type="nucleotide sequence ID" value="NZ_RJQC01000001.1"/>
</dbReference>
<reference evidence="2 3" key="1">
    <citation type="submission" date="2018-11" db="EMBL/GenBank/DDBJ databases">
        <title>Clostridium sp. nov., a member of the family Erysipelotrichaceae isolated from pig faeces.</title>
        <authorList>
            <person name="Chang Y.-H."/>
        </authorList>
    </citation>
    <scope>NUCLEOTIDE SEQUENCE [LARGE SCALE GENOMIC DNA]</scope>
    <source>
        <strain evidence="2 3">YH-panp20</strain>
    </source>
</reference>
<dbReference type="OrthoDB" id="1769425at2"/>
<evidence type="ECO:0008006" key="4">
    <source>
        <dbReference type="Google" id="ProtNLM"/>
    </source>
</evidence>
<evidence type="ECO:0000313" key="3">
    <source>
        <dbReference type="Proteomes" id="UP000276568"/>
    </source>
</evidence>
<dbReference type="EMBL" id="RJQC01000001">
    <property type="protein sequence ID" value="RNM31256.1"/>
    <property type="molecule type" value="Genomic_DNA"/>
</dbReference>
<name>A0A3N0I3U4_9FIRM</name>
<dbReference type="AlphaFoldDB" id="A0A3N0I3U4"/>
<keyword evidence="3" id="KW-1185">Reference proteome</keyword>
<dbReference type="Gene3D" id="2.50.20.20">
    <property type="match status" value="1"/>
</dbReference>
<comment type="caution">
    <text evidence="2">The sequence shown here is derived from an EMBL/GenBank/DDBJ whole genome shotgun (WGS) entry which is preliminary data.</text>
</comment>
<feature type="signal peptide" evidence="1">
    <location>
        <begin position="1"/>
        <end position="23"/>
    </location>
</feature>
<evidence type="ECO:0000313" key="2">
    <source>
        <dbReference type="EMBL" id="RNM31256.1"/>
    </source>
</evidence>
<feature type="chain" id="PRO_5038896429" description="LppX_LprAFG lipoprotein" evidence="1">
    <location>
        <begin position="24"/>
        <end position="236"/>
    </location>
</feature>